<comment type="function">
    <text evidence="2 12">Ferredoxins are iron-sulfur proteins that transfer electrons in a wide variety of metabolic reactions.</text>
</comment>
<evidence type="ECO:0000256" key="12">
    <source>
        <dbReference type="RuleBase" id="RU365098"/>
    </source>
</evidence>
<proteinExistence type="predicted"/>
<keyword evidence="6 12" id="KW-0479">Metal-binding</keyword>
<dbReference type="PROSITE" id="PS51379">
    <property type="entry name" value="4FE4S_FER_2"/>
    <property type="match status" value="1"/>
</dbReference>
<reference evidence="15" key="1">
    <citation type="submission" date="2015-02" db="EMBL/GenBank/DDBJ databases">
        <title>Draft Genome of Frankia sp. CpI1-S.</title>
        <authorList>
            <person name="Oshone R.T."/>
            <person name="Ngom M."/>
            <person name="Ghodhbane-Gtari F."/>
            <person name="Gtari M."/>
            <person name="Morris K."/>
            <person name="Thomas K."/>
            <person name="Sen A."/>
            <person name="Tisa L.S."/>
        </authorList>
    </citation>
    <scope>NUCLEOTIDE SEQUENCE [LARGE SCALE GENOMIC DNA]</scope>
    <source>
        <strain evidence="15">CpI1-S</strain>
    </source>
</reference>
<dbReference type="NCBIfam" id="NF045480">
    <property type="entry name" value="FdxA_Actino"/>
    <property type="match status" value="1"/>
</dbReference>
<reference evidence="14 15" key="2">
    <citation type="journal article" date="2016" name="Genome Announc.">
        <title>Permanent Draft Genome Sequences for Two Variants of Frankia sp. Strain CpI1, the First Frankia Strain Isolated from Root Nodules of Comptonia peregrina.</title>
        <authorList>
            <person name="Oshone R."/>
            <person name="Hurst S.G.IV."/>
            <person name="Abebe-Akele F."/>
            <person name="Simpson S."/>
            <person name="Morris K."/>
            <person name="Thomas W.K."/>
            <person name="Tisa L.S."/>
        </authorList>
    </citation>
    <scope>NUCLEOTIDE SEQUENCE [LARGE SCALE GENOMIC DNA]</scope>
    <source>
        <strain evidence="15">CpI1-S</strain>
    </source>
</reference>
<evidence type="ECO:0000256" key="11">
    <source>
        <dbReference type="ARBA" id="ARBA00023291"/>
    </source>
</evidence>
<dbReference type="PANTHER" id="PTHR42859">
    <property type="entry name" value="OXIDOREDUCTASE"/>
    <property type="match status" value="1"/>
</dbReference>
<evidence type="ECO:0000256" key="7">
    <source>
        <dbReference type="ARBA" id="ARBA00022737"/>
    </source>
</evidence>
<keyword evidence="8 12" id="KW-0249">Electron transport</keyword>
<keyword evidence="7" id="KW-0677">Repeat</keyword>
<keyword evidence="5 12" id="KW-0004">4Fe-4S</keyword>
<sequence length="111" mass="11746">MTFVVTSACIDVKDTACLGECPVDCIYEGARKLYINPNECIDCGACESACPVDAIMSVRLVPQAEAEFVVDEARFFTTILPGRDAPVGDPGGAGRIGPIRVDTPFVAGYGR</sequence>
<evidence type="ECO:0000256" key="3">
    <source>
        <dbReference type="ARBA" id="ARBA00013529"/>
    </source>
</evidence>
<keyword evidence="4 12" id="KW-0813">Transport</keyword>
<protein>
    <recommendedName>
        <fullName evidence="3 12">Ferredoxin</fullName>
    </recommendedName>
</protein>
<dbReference type="PRINTS" id="PR00354">
    <property type="entry name" value="7FE8SFRDOXIN"/>
</dbReference>
<feature type="domain" description="4Fe-4S ferredoxin-type" evidence="13">
    <location>
        <begin position="31"/>
        <end position="60"/>
    </location>
</feature>
<name>A0A0D8BDW2_9ACTN</name>
<comment type="cofactor">
    <cofactor evidence="1 12">
        <name>[4Fe-4S] cluster</name>
        <dbReference type="ChEBI" id="CHEBI:49883"/>
    </cofactor>
</comment>
<dbReference type="PATRIC" id="fig|1502723.3.peg.2861"/>
<accession>A0A0D8BDW2</accession>
<dbReference type="InterPro" id="IPR050294">
    <property type="entry name" value="RnfB_subfamily"/>
</dbReference>
<dbReference type="InterPro" id="IPR017896">
    <property type="entry name" value="4Fe4S_Fe-S-bd"/>
</dbReference>
<gene>
    <name evidence="14" type="ORF">FF36_03426</name>
</gene>
<dbReference type="GO" id="GO:0051538">
    <property type="term" value="F:3 iron, 4 sulfur cluster binding"/>
    <property type="evidence" value="ECO:0007669"/>
    <property type="project" value="UniProtKB-UniRule"/>
</dbReference>
<dbReference type="GO" id="GO:0051539">
    <property type="term" value="F:4 iron, 4 sulfur cluster binding"/>
    <property type="evidence" value="ECO:0007669"/>
    <property type="project" value="UniProtKB-UniRule"/>
</dbReference>
<keyword evidence="9 12" id="KW-0408">Iron</keyword>
<dbReference type="GO" id="GO:0046872">
    <property type="term" value="F:metal ion binding"/>
    <property type="evidence" value="ECO:0007669"/>
    <property type="project" value="UniProtKB-UniRule"/>
</dbReference>
<evidence type="ECO:0000259" key="13">
    <source>
        <dbReference type="PROSITE" id="PS51379"/>
    </source>
</evidence>
<dbReference type="SUPFAM" id="SSF54862">
    <property type="entry name" value="4Fe-4S ferredoxins"/>
    <property type="match status" value="1"/>
</dbReference>
<evidence type="ECO:0000256" key="1">
    <source>
        <dbReference type="ARBA" id="ARBA00001966"/>
    </source>
</evidence>
<keyword evidence="10 12" id="KW-0411">Iron-sulfur</keyword>
<dbReference type="InterPro" id="IPR054830">
    <property type="entry name" value="FdxA_Actino"/>
</dbReference>
<dbReference type="EMBL" id="JYFN01000026">
    <property type="protein sequence ID" value="KJE22164.1"/>
    <property type="molecule type" value="Genomic_DNA"/>
</dbReference>
<dbReference type="InterPro" id="IPR000813">
    <property type="entry name" value="7Fe_ferredoxin"/>
</dbReference>
<evidence type="ECO:0000256" key="9">
    <source>
        <dbReference type="ARBA" id="ARBA00023004"/>
    </source>
</evidence>
<dbReference type="OrthoDB" id="9803397at2"/>
<comment type="caution">
    <text evidence="14">The sequence shown here is derived from an EMBL/GenBank/DDBJ whole genome shotgun (WGS) entry which is preliminary data.</text>
</comment>
<dbReference type="Pfam" id="PF00037">
    <property type="entry name" value="Fer4"/>
    <property type="match status" value="1"/>
</dbReference>
<dbReference type="Proteomes" id="UP000032545">
    <property type="component" value="Unassembled WGS sequence"/>
</dbReference>
<evidence type="ECO:0000313" key="15">
    <source>
        <dbReference type="Proteomes" id="UP000032545"/>
    </source>
</evidence>
<organism evidence="14 15">
    <name type="scientific">Frankia torreyi</name>
    <dbReference type="NCBI Taxonomy" id="1856"/>
    <lineage>
        <taxon>Bacteria</taxon>
        <taxon>Bacillati</taxon>
        <taxon>Actinomycetota</taxon>
        <taxon>Actinomycetes</taxon>
        <taxon>Frankiales</taxon>
        <taxon>Frankiaceae</taxon>
        <taxon>Frankia</taxon>
    </lineage>
</organism>
<dbReference type="RefSeq" id="WP_044886035.1">
    <property type="nucleotide sequence ID" value="NZ_JYFN01000026.1"/>
</dbReference>
<evidence type="ECO:0000313" key="14">
    <source>
        <dbReference type="EMBL" id="KJE22164.1"/>
    </source>
</evidence>
<evidence type="ECO:0000256" key="10">
    <source>
        <dbReference type="ARBA" id="ARBA00023014"/>
    </source>
</evidence>
<dbReference type="Gene3D" id="3.30.70.20">
    <property type="match status" value="1"/>
</dbReference>
<keyword evidence="15" id="KW-1185">Reference proteome</keyword>
<evidence type="ECO:0000256" key="4">
    <source>
        <dbReference type="ARBA" id="ARBA00022448"/>
    </source>
</evidence>
<dbReference type="AlphaFoldDB" id="A0A0D8BDW2"/>
<evidence type="ECO:0000256" key="8">
    <source>
        <dbReference type="ARBA" id="ARBA00022982"/>
    </source>
</evidence>
<evidence type="ECO:0000256" key="5">
    <source>
        <dbReference type="ARBA" id="ARBA00022485"/>
    </source>
</evidence>
<dbReference type="GO" id="GO:0009055">
    <property type="term" value="F:electron transfer activity"/>
    <property type="evidence" value="ECO:0007669"/>
    <property type="project" value="UniProtKB-UniRule"/>
</dbReference>
<dbReference type="InterPro" id="IPR017900">
    <property type="entry name" value="4Fe4S_Fe_S_CS"/>
</dbReference>
<comment type="cofactor">
    <cofactor evidence="12">
        <name>[3Fe-4S] cluster</name>
        <dbReference type="ChEBI" id="CHEBI:21137"/>
    </cofactor>
    <text evidence="12">Binds 1 [3Fe-4S] cluster.</text>
</comment>
<dbReference type="PROSITE" id="PS00198">
    <property type="entry name" value="4FE4S_FER_1"/>
    <property type="match status" value="1"/>
</dbReference>
<keyword evidence="11 12" id="KW-0003">3Fe-4S</keyword>
<evidence type="ECO:0000256" key="2">
    <source>
        <dbReference type="ARBA" id="ARBA00003532"/>
    </source>
</evidence>
<dbReference type="PANTHER" id="PTHR42859:SF2">
    <property type="entry name" value="FERREDOXIN"/>
    <property type="match status" value="1"/>
</dbReference>
<evidence type="ECO:0000256" key="6">
    <source>
        <dbReference type="ARBA" id="ARBA00022723"/>
    </source>
</evidence>